<feature type="compositionally biased region" description="Polar residues" evidence="1">
    <location>
        <begin position="338"/>
        <end position="349"/>
    </location>
</feature>
<comment type="caution">
    <text evidence="2">The sequence shown here is derived from an EMBL/GenBank/DDBJ whole genome shotgun (WGS) entry which is preliminary data.</text>
</comment>
<gene>
    <name evidence="2" type="ORF">PCOR1329_LOCUS10023</name>
</gene>
<reference evidence="2" key="1">
    <citation type="submission" date="2023-10" db="EMBL/GenBank/DDBJ databases">
        <authorList>
            <person name="Chen Y."/>
            <person name="Shah S."/>
            <person name="Dougan E. K."/>
            <person name="Thang M."/>
            <person name="Chan C."/>
        </authorList>
    </citation>
    <scope>NUCLEOTIDE SEQUENCE [LARGE SCALE GENOMIC DNA]</scope>
</reference>
<protein>
    <submittedName>
        <fullName evidence="2">Uncharacterized protein</fullName>
    </submittedName>
</protein>
<evidence type="ECO:0000313" key="2">
    <source>
        <dbReference type="EMBL" id="CAK0802518.1"/>
    </source>
</evidence>
<dbReference type="Proteomes" id="UP001189429">
    <property type="component" value="Unassembled WGS sequence"/>
</dbReference>
<name>A0ABN9QG01_9DINO</name>
<evidence type="ECO:0000256" key="1">
    <source>
        <dbReference type="SAM" id="MobiDB-lite"/>
    </source>
</evidence>
<feature type="region of interest" description="Disordered" evidence="1">
    <location>
        <begin position="329"/>
        <end position="349"/>
    </location>
</feature>
<sequence>MDSMDTPKGRGKGNVPEPQPIALDEKDWTVPVAQAPTKTANGDYQSSVSLHSTVDAEKWCSALQRQKGPLAILATGTRNPQWPHAKVQIPVLNVPHGAKVPRKNFLDGVIYQFGETEVQMRTNLAQLEAADGTAVFMRMTIHEADALLVNPTIEEVFSSQFSGAAPIVTGGNKRDKLGSTANERWKQARRSDAKLSLDVGLKEVNKSTLSAICPDIELLDDPGRLLRAGGQDGQRSLGALLAIETSQELALLKYSGYQGITFAFSYIGASPEKQKEAHSLAKSHEAALGITKGVRGQFGLRVLRSHPQAPEAATAIRGTAAALAGRKWRTGNIPNGRATKSQIQDSDQSVGWTTEVAHVGFDATEKTNYAIARSDTEPANKYWKFGASIPWVVTEITPGNPAAGRGDPVNGPAVVLAAALPAATPPAPPSGTTPASMASVTPPWLAALRGRPPEVPAAAAQQDAAPEPETKGPMPPPAPVRPPDAEHQRFQALEASARAQAAALEAMQTTIAKQETATAALGAKLNDVAQTDH</sequence>
<organism evidence="2 3">
    <name type="scientific">Prorocentrum cordatum</name>
    <dbReference type="NCBI Taxonomy" id="2364126"/>
    <lineage>
        <taxon>Eukaryota</taxon>
        <taxon>Sar</taxon>
        <taxon>Alveolata</taxon>
        <taxon>Dinophyceae</taxon>
        <taxon>Prorocentrales</taxon>
        <taxon>Prorocentraceae</taxon>
        <taxon>Prorocentrum</taxon>
    </lineage>
</organism>
<dbReference type="EMBL" id="CAUYUJ010002821">
    <property type="protein sequence ID" value="CAK0802518.1"/>
    <property type="molecule type" value="Genomic_DNA"/>
</dbReference>
<keyword evidence="3" id="KW-1185">Reference proteome</keyword>
<accession>A0ABN9QG01</accession>
<feature type="non-terminal residue" evidence="2">
    <location>
        <position position="533"/>
    </location>
</feature>
<feature type="region of interest" description="Disordered" evidence="1">
    <location>
        <begin position="1"/>
        <end position="27"/>
    </location>
</feature>
<feature type="region of interest" description="Disordered" evidence="1">
    <location>
        <begin position="453"/>
        <end position="488"/>
    </location>
</feature>
<feature type="compositionally biased region" description="Pro residues" evidence="1">
    <location>
        <begin position="473"/>
        <end position="482"/>
    </location>
</feature>
<proteinExistence type="predicted"/>
<evidence type="ECO:0000313" key="3">
    <source>
        <dbReference type="Proteomes" id="UP001189429"/>
    </source>
</evidence>
<feature type="compositionally biased region" description="Low complexity" evidence="1">
    <location>
        <begin position="456"/>
        <end position="467"/>
    </location>
</feature>